<keyword evidence="2" id="KW-1185">Reference proteome</keyword>
<dbReference type="RefSeq" id="WP_145095818.1">
    <property type="nucleotide sequence ID" value="NZ_CP036348.1"/>
</dbReference>
<dbReference type="AlphaFoldDB" id="A0A518JU57"/>
<dbReference type="OrthoDB" id="276912at2"/>
<protein>
    <submittedName>
        <fullName evidence="1">Uncharacterized protein</fullName>
    </submittedName>
</protein>
<dbReference type="Proteomes" id="UP000315082">
    <property type="component" value="Chromosome"/>
</dbReference>
<organism evidence="1 2">
    <name type="scientific">Rosistilla carotiformis</name>
    <dbReference type="NCBI Taxonomy" id="2528017"/>
    <lineage>
        <taxon>Bacteria</taxon>
        <taxon>Pseudomonadati</taxon>
        <taxon>Planctomycetota</taxon>
        <taxon>Planctomycetia</taxon>
        <taxon>Pirellulales</taxon>
        <taxon>Pirellulaceae</taxon>
        <taxon>Rosistilla</taxon>
    </lineage>
</organism>
<proteinExistence type="predicted"/>
<name>A0A518JU57_9BACT</name>
<evidence type="ECO:0000313" key="2">
    <source>
        <dbReference type="Proteomes" id="UP000315082"/>
    </source>
</evidence>
<gene>
    <name evidence="1" type="ORF">Poly24_27300</name>
</gene>
<sequence>MRRFDFSDRWRKQIVPLLDDLEVVLPLTLGMKLLTMEYQAGDPPCSYGDGEFERRRPREGCLSWYQPRRCCHNIAPFCWAIGRKLYPNLNWGFVSSNFHTVVVGYDYDWQKPRWLMDILLFQDHTPEESLELVKIEEWKFHATLPEYFASFAADPDKALKIFKEQAGRSNRAFLSA</sequence>
<dbReference type="KEGG" id="rcf:Poly24_27300"/>
<reference evidence="1 2" key="1">
    <citation type="submission" date="2019-02" db="EMBL/GenBank/DDBJ databases">
        <title>Deep-cultivation of Planctomycetes and their phenomic and genomic characterization uncovers novel biology.</title>
        <authorList>
            <person name="Wiegand S."/>
            <person name="Jogler M."/>
            <person name="Boedeker C."/>
            <person name="Pinto D."/>
            <person name="Vollmers J."/>
            <person name="Rivas-Marin E."/>
            <person name="Kohn T."/>
            <person name="Peeters S.H."/>
            <person name="Heuer A."/>
            <person name="Rast P."/>
            <person name="Oberbeckmann S."/>
            <person name="Bunk B."/>
            <person name="Jeske O."/>
            <person name="Meyerdierks A."/>
            <person name="Storesund J.E."/>
            <person name="Kallscheuer N."/>
            <person name="Luecker S."/>
            <person name="Lage O.M."/>
            <person name="Pohl T."/>
            <person name="Merkel B.J."/>
            <person name="Hornburger P."/>
            <person name="Mueller R.-W."/>
            <person name="Bruemmer F."/>
            <person name="Labrenz M."/>
            <person name="Spormann A.M."/>
            <person name="Op den Camp H."/>
            <person name="Overmann J."/>
            <person name="Amann R."/>
            <person name="Jetten M.S.M."/>
            <person name="Mascher T."/>
            <person name="Medema M.H."/>
            <person name="Devos D.P."/>
            <person name="Kaster A.-K."/>
            <person name="Ovreas L."/>
            <person name="Rohde M."/>
            <person name="Galperin M.Y."/>
            <person name="Jogler C."/>
        </authorList>
    </citation>
    <scope>NUCLEOTIDE SEQUENCE [LARGE SCALE GENOMIC DNA]</scope>
    <source>
        <strain evidence="1 2">Poly24</strain>
    </source>
</reference>
<evidence type="ECO:0000313" key="1">
    <source>
        <dbReference type="EMBL" id="QDV69016.1"/>
    </source>
</evidence>
<accession>A0A518JU57</accession>
<dbReference type="EMBL" id="CP036348">
    <property type="protein sequence ID" value="QDV69016.1"/>
    <property type="molecule type" value="Genomic_DNA"/>
</dbReference>